<reference evidence="1" key="2">
    <citation type="journal article" date="2021" name="PeerJ">
        <title>Extensive microbial diversity within the chicken gut microbiome revealed by metagenomics and culture.</title>
        <authorList>
            <person name="Gilroy R."/>
            <person name="Ravi A."/>
            <person name="Getino M."/>
            <person name="Pursley I."/>
            <person name="Horton D.L."/>
            <person name="Alikhan N.F."/>
            <person name="Baker D."/>
            <person name="Gharbi K."/>
            <person name="Hall N."/>
            <person name="Watson M."/>
            <person name="Adriaenssens E.M."/>
            <person name="Foster-Nyarko E."/>
            <person name="Jarju S."/>
            <person name="Secka A."/>
            <person name="Antonio M."/>
            <person name="Oren A."/>
            <person name="Chaudhuri R.R."/>
            <person name="La Ragione R."/>
            <person name="Hildebrand F."/>
            <person name="Pallen M.J."/>
        </authorList>
    </citation>
    <scope>NUCLEOTIDE SEQUENCE</scope>
    <source>
        <strain evidence="1">1383</strain>
    </source>
</reference>
<gene>
    <name evidence="1" type="ORF">IAC44_05600</name>
</gene>
<protein>
    <submittedName>
        <fullName evidence="1">Uncharacterized protein</fullName>
    </submittedName>
</protein>
<sequence length="143" mass="16693">MRIFVLCCTLTAVTAVMGVLWNSPIRERIRLEDFHACIRERPPQKRVLSVRFGVSVLGDIDRPHRLEYKLVCPEQSRPIARGEMEIKGKEAKDTYRTSYVFHLPEIPLEAIETYREDAIRIEIRLDGRPLGTYRVKMPPSRQE</sequence>
<dbReference type="AlphaFoldDB" id="A0A9D1KTS6"/>
<accession>A0A9D1KTS6</accession>
<reference evidence="1" key="1">
    <citation type="submission" date="2020-10" db="EMBL/GenBank/DDBJ databases">
        <authorList>
            <person name="Gilroy R."/>
        </authorList>
    </citation>
    <scope>NUCLEOTIDE SEQUENCE</scope>
    <source>
        <strain evidence="1">1383</strain>
    </source>
</reference>
<evidence type="ECO:0000313" key="2">
    <source>
        <dbReference type="Proteomes" id="UP000824161"/>
    </source>
</evidence>
<evidence type="ECO:0000313" key="1">
    <source>
        <dbReference type="EMBL" id="HIT98297.1"/>
    </source>
</evidence>
<organism evidence="1 2">
    <name type="scientific">Candidatus Merdimorpha stercoravium</name>
    <dbReference type="NCBI Taxonomy" id="2840863"/>
    <lineage>
        <taxon>Bacteria</taxon>
        <taxon>Pseudomonadati</taxon>
        <taxon>Bacteroidota</taxon>
        <taxon>Flavobacteriia</taxon>
        <taxon>Flavobacteriales</taxon>
        <taxon>Candidatus Merdimorpha</taxon>
    </lineage>
</organism>
<proteinExistence type="predicted"/>
<comment type="caution">
    <text evidence="1">The sequence shown here is derived from an EMBL/GenBank/DDBJ whole genome shotgun (WGS) entry which is preliminary data.</text>
</comment>
<dbReference type="Proteomes" id="UP000824161">
    <property type="component" value="Unassembled WGS sequence"/>
</dbReference>
<dbReference type="EMBL" id="DVLY01000140">
    <property type="protein sequence ID" value="HIT98297.1"/>
    <property type="molecule type" value="Genomic_DNA"/>
</dbReference>
<name>A0A9D1KTS6_9FLAO</name>